<dbReference type="InterPro" id="IPR036291">
    <property type="entry name" value="NAD(P)-bd_dom_sf"/>
</dbReference>
<evidence type="ECO:0000313" key="11">
    <source>
        <dbReference type="EMBL" id="GMN53410.1"/>
    </source>
</evidence>
<sequence length="394" mass="43476">MIASGVMLGAEQPVILHLLDIPSAAEALNGVKMELVDAAFPLLKGVVATTDVVEACTGVNIAVMIGGFPREEGMEANDFMSIYKSQALALRKHAAANCKILVVDDPANTSVLFSKSSIPEKNITCLTRLDHNRALGQISETLNVPVSDVKNVIVWGNRSSTLYPDMKYATVKTPYGEKPVLELVADDAWLHAEFITTIQQRDSESFKACKFSGAMSAANSACDHIHDWVIGTPEGTWVSMGVYSDGSHSVPAGRFYSFPAICRNGEWSIVQDLGTPTLAIFQSEDEGNIRQMKERLEMISNRLNKMEIRAGTELRYHSSIFDELEGRANLAFENICNKIEFLEREIANLESNLAKAQVYLHGAFQEVAKWRQLYWNLRSRVILSRVSVPAPHAA</sequence>
<dbReference type="GO" id="GO:0006099">
    <property type="term" value="P:tricarboxylic acid cycle"/>
    <property type="evidence" value="ECO:0007669"/>
    <property type="project" value="UniProtKB-KW"/>
</dbReference>
<evidence type="ECO:0000256" key="1">
    <source>
        <dbReference type="ARBA" id="ARBA00009613"/>
    </source>
</evidence>
<dbReference type="NCBIfam" id="NF003916">
    <property type="entry name" value="PRK05442.1"/>
    <property type="match status" value="1"/>
</dbReference>
<evidence type="ECO:0000256" key="8">
    <source>
        <dbReference type="SAM" id="Coils"/>
    </source>
</evidence>
<dbReference type="Pfam" id="PF00056">
    <property type="entry name" value="Ldh_1_N"/>
    <property type="match status" value="1"/>
</dbReference>
<evidence type="ECO:0000256" key="3">
    <source>
        <dbReference type="ARBA" id="ARBA00023002"/>
    </source>
</evidence>
<dbReference type="Proteomes" id="UP001187192">
    <property type="component" value="Unassembled WGS sequence"/>
</dbReference>
<dbReference type="InterPro" id="IPR015955">
    <property type="entry name" value="Lactate_DH/Glyco_Ohase_4_C"/>
</dbReference>
<evidence type="ECO:0000256" key="7">
    <source>
        <dbReference type="RuleBase" id="RU003405"/>
    </source>
</evidence>
<gene>
    <name evidence="11" type="ORF">TIFTF001_022542</name>
</gene>
<keyword evidence="3 6" id="KW-0560">Oxidoreductase</keyword>
<evidence type="ECO:0000256" key="6">
    <source>
        <dbReference type="RuleBase" id="RU003369"/>
    </source>
</evidence>
<feature type="coiled-coil region" evidence="8">
    <location>
        <begin position="289"/>
        <end position="359"/>
    </location>
</feature>
<accession>A0AA88DCX6</accession>
<dbReference type="PANTHER" id="PTHR23382">
    <property type="entry name" value="MALATE DEHYDROGENASE"/>
    <property type="match status" value="1"/>
</dbReference>
<dbReference type="Gene3D" id="3.90.110.10">
    <property type="entry name" value="Lactate dehydrogenase/glycoside hydrolase, family 4, C-terminal"/>
    <property type="match status" value="1"/>
</dbReference>
<evidence type="ECO:0000259" key="10">
    <source>
        <dbReference type="Pfam" id="PF02866"/>
    </source>
</evidence>
<dbReference type="FunFam" id="3.90.110.10:FF:000002">
    <property type="entry name" value="Malate dehydrogenase"/>
    <property type="match status" value="1"/>
</dbReference>
<protein>
    <recommendedName>
        <fullName evidence="2 7">Malate dehydrogenase</fullName>
        <ecNumber evidence="2 7">1.1.1.37</ecNumber>
    </recommendedName>
</protein>
<feature type="domain" description="Lactate/malate dehydrogenase N-terminal" evidence="9">
    <location>
        <begin position="10"/>
        <end position="115"/>
    </location>
</feature>
<keyword evidence="4 7" id="KW-0520">NAD</keyword>
<dbReference type="Gene3D" id="3.40.50.720">
    <property type="entry name" value="NAD(P)-binding Rossmann-like Domain"/>
    <property type="match status" value="1"/>
</dbReference>
<dbReference type="EMBL" id="BTGU01000046">
    <property type="protein sequence ID" value="GMN53410.1"/>
    <property type="molecule type" value="Genomic_DNA"/>
</dbReference>
<dbReference type="PROSITE" id="PS00068">
    <property type="entry name" value="MDH"/>
    <property type="match status" value="1"/>
</dbReference>
<keyword evidence="8" id="KW-0175">Coiled coil</keyword>
<evidence type="ECO:0000313" key="12">
    <source>
        <dbReference type="Proteomes" id="UP001187192"/>
    </source>
</evidence>
<evidence type="ECO:0000259" key="9">
    <source>
        <dbReference type="Pfam" id="PF00056"/>
    </source>
</evidence>
<dbReference type="InterPro" id="IPR022383">
    <property type="entry name" value="Lactate/malate_DH_C"/>
</dbReference>
<keyword evidence="12" id="KW-1185">Reference proteome</keyword>
<dbReference type="InterPro" id="IPR001236">
    <property type="entry name" value="Lactate/malate_DH_N"/>
</dbReference>
<dbReference type="Pfam" id="PF02866">
    <property type="entry name" value="Ldh_1_C"/>
    <property type="match status" value="1"/>
</dbReference>
<dbReference type="AlphaFoldDB" id="A0AA88DCX6"/>
<dbReference type="FunFam" id="3.40.50.720:FF:000010">
    <property type="entry name" value="Malate dehydrogenase"/>
    <property type="match status" value="1"/>
</dbReference>
<comment type="catalytic activity">
    <reaction evidence="5 7">
        <text>(S)-malate + NAD(+) = oxaloacetate + NADH + H(+)</text>
        <dbReference type="Rhea" id="RHEA:21432"/>
        <dbReference type="ChEBI" id="CHEBI:15378"/>
        <dbReference type="ChEBI" id="CHEBI:15589"/>
        <dbReference type="ChEBI" id="CHEBI:16452"/>
        <dbReference type="ChEBI" id="CHEBI:57540"/>
        <dbReference type="ChEBI" id="CHEBI:57945"/>
        <dbReference type="EC" id="1.1.1.37"/>
    </reaction>
</comment>
<dbReference type="SUPFAM" id="SSF51735">
    <property type="entry name" value="NAD(P)-binding Rossmann-fold domains"/>
    <property type="match status" value="1"/>
</dbReference>
<dbReference type="GO" id="GO:0006108">
    <property type="term" value="P:malate metabolic process"/>
    <property type="evidence" value="ECO:0007669"/>
    <property type="project" value="InterPro"/>
</dbReference>
<dbReference type="SUPFAM" id="SSF56327">
    <property type="entry name" value="LDH C-terminal domain-like"/>
    <property type="match status" value="1"/>
</dbReference>
<comment type="similarity">
    <text evidence="1">Belongs to the LDH/MDH superfamily. MDH type 2 family.</text>
</comment>
<comment type="caution">
    <text evidence="11">The sequence shown here is derived from an EMBL/GenBank/DDBJ whole genome shotgun (WGS) entry which is preliminary data.</text>
</comment>
<feature type="domain" description="Lactate/malate dehydrogenase C-terminal" evidence="10">
    <location>
        <begin position="127"/>
        <end position="272"/>
    </location>
</feature>
<name>A0AA88DCX6_FICCA</name>
<reference evidence="11" key="1">
    <citation type="submission" date="2023-07" db="EMBL/GenBank/DDBJ databases">
        <title>draft genome sequence of fig (Ficus carica).</title>
        <authorList>
            <person name="Takahashi T."/>
            <person name="Nishimura K."/>
        </authorList>
    </citation>
    <scope>NUCLEOTIDE SEQUENCE</scope>
</reference>
<evidence type="ECO:0000256" key="2">
    <source>
        <dbReference type="ARBA" id="ARBA00012995"/>
    </source>
</evidence>
<keyword evidence="7" id="KW-0816">Tricarboxylic acid cycle</keyword>
<dbReference type="GO" id="GO:0030060">
    <property type="term" value="F:L-malate dehydrogenase (NAD+) activity"/>
    <property type="evidence" value="ECO:0007669"/>
    <property type="project" value="UniProtKB-EC"/>
</dbReference>
<proteinExistence type="inferred from homology"/>
<dbReference type="InterPro" id="IPR001252">
    <property type="entry name" value="Malate_DH_AS"/>
</dbReference>
<dbReference type="EC" id="1.1.1.37" evidence="2 7"/>
<evidence type="ECO:0000256" key="4">
    <source>
        <dbReference type="ARBA" id="ARBA00023027"/>
    </source>
</evidence>
<evidence type="ECO:0000256" key="5">
    <source>
        <dbReference type="ARBA" id="ARBA00048313"/>
    </source>
</evidence>
<organism evidence="11 12">
    <name type="scientific">Ficus carica</name>
    <name type="common">Common fig</name>
    <dbReference type="NCBI Taxonomy" id="3494"/>
    <lineage>
        <taxon>Eukaryota</taxon>
        <taxon>Viridiplantae</taxon>
        <taxon>Streptophyta</taxon>
        <taxon>Embryophyta</taxon>
        <taxon>Tracheophyta</taxon>
        <taxon>Spermatophyta</taxon>
        <taxon>Magnoliopsida</taxon>
        <taxon>eudicotyledons</taxon>
        <taxon>Gunneridae</taxon>
        <taxon>Pentapetalae</taxon>
        <taxon>rosids</taxon>
        <taxon>fabids</taxon>
        <taxon>Rosales</taxon>
        <taxon>Moraceae</taxon>
        <taxon>Ficeae</taxon>
        <taxon>Ficus</taxon>
    </lineage>
</organism>
<dbReference type="InterPro" id="IPR010945">
    <property type="entry name" value="Malate_DH_type2"/>
</dbReference>